<organism evidence="1 2">
    <name type="scientific">Pseudonocardia alni</name>
    <name type="common">Amycolata alni</name>
    <dbReference type="NCBI Taxonomy" id="33907"/>
    <lineage>
        <taxon>Bacteria</taxon>
        <taxon>Bacillati</taxon>
        <taxon>Actinomycetota</taxon>
        <taxon>Actinomycetes</taxon>
        <taxon>Pseudonocardiales</taxon>
        <taxon>Pseudonocardiaceae</taxon>
        <taxon>Pseudonocardia</taxon>
    </lineage>
</organism>
<proteinExistence type="predicted"/>
<evidence type="ECO:0000313" key="1">
    <source>
        <dbReference type="EMBL" id="PKB29586.1"/>
    </source>
</evidence>
<dbReference type="EMBL" id="PHUJ01000003">
    <property type="protein sequence ID" value="PKB29586.1"/>
    <property type="molecule type" value="Genomic_DNA"/>
</dbReference>
<evidence type="ECO:0000313" key="2">
    <source>
        <dbReference type="Proteomes" id="UP000232453"/>
    </source>
</evidence>
<dbReference type="AlphaFoldDB" id="A0AA44ZN58"/>
<reference evidence="1 2" key="1">
    <citation type="submission" date="2017-11" db="EMBL/GenBank/DDBJ databases">
        <title>Sequencing the genomes of 1000 actinobacteria strains.</title>
        <authorList>
            <person name="Klenk H.-P."/>
        </authorList>
    </citation>
    <scope>NUCLEOTIDE SEQUENCE [LARGE SCALE GENOMIC DNA]</scope>
    <source>
        <strain evidence="1 2">DSM 44104</strain>
    </source>
</reference>
<sequence length="48" mass="5040">MRPGPQAAALPSVVRDLLTTRDGAAGGDRPDPAALRRAARRWFGEPAA</sequence>
<accession>A0AA44ZN58</accession>
<dbReference type="Proteomes" id="UP000232453">
    <property type="component" value="Unassembled WGS sequence"/>
</dbReference>
<protein>
    <submittedName>
        <fullName evidence="1">Uncharacterized protein</fullName>
    </submittedName>
</protein>
<name>A0AA44ZN58_PSEA5</name>
<comment type="caution">
    <text evidence="1">The sequence shown here is derived from an EMBL/GenBank/DDBJ whole genome shotgun (WGS) entry which is preliminary data.</text>
</comment>
<gene>
    <name evidence="1" type="ORF">ATL51_1218</name>
</gene>